<evidence type="ECO:0000313" key="2">
    <source>
        <dbReference type="Proteomes" id="UP000001070"/>
    </source>
</evidence>
<dbReference type="Pfam" id="PF07368">
    <property type="entry name" value="DUF1487"/>
    <property type="match status" value="1"/>
</dbReference>
<keyword evidence="2" id="KW-1185">Reference proteome</keyword>
<accession>B4JKL6</accession>
<gene>
    <name evidence="1" type="primary">Dgri\GH12691</name>
    <name evidence="1" type="ORF">Dgri_GH12691</name>
</gene>
<dbReference type="InParanoid" id="B4JKL6"/>
<dbReference type="GO" id="GO:0016620">
    <property type="term" value="F:oxidoreductase activity, acting on the aldehyde or oxo group of donors, NAD or NADP as acceptor"/>
    <property type="evidence" value="ECO:0007669"/>
    <property type="project" value="InterPro"/>
</dbReference>
<organism evidence="2">
    <name type="scientific">Drosophila grimshawi</name>
    <name type="common">Hawaiian fruit fly</name>
    <name type="synonym">Idiomyia grimshawi</name>
    <dbReference type="NCBI Taxonomy" id="7222"/>
    <lineage>
        <taxon>Eukaryota</taxon>
        <taxon>Metazoa</taxon>
        <taxon>Ecdysozoa</taxon>
        <taxon>Arthropoda</taxon>
        <taxon>Hexapoda</taxon>
        <taxon>Insecta</taxon>
        <taxon>Pterygota</taxon>
        <taxon>Neoptera</taxon>
        <taxon>Endopterygota</taxon>
        <taxon>Diptera</taxon>
        <taxon>Brachycera</taxon>
        <taxon>Muscomorpha</taxon>
        <taxon>Ephydroidea</taxon>
        <taxon>Drosophilidae</taxon>
        <taxon>Drosophila</taxon>
        <taxon>Hawaiian Drosophila</taxon>
    </lineage>
</organism>
<dbReference type="STRING" id="7222.B4JKL6"/>
<dbReference type="SUPFAM" id="SSF53720">
    <property type="entry name" value="ALDH-like"/>
    <property type="match status" value="1"/>
</dbReference>
<dbReference type="KEGG" id="dgr:6564824"/>
<dbReference type="InterPro" id="IPR016161">
    <property type="entry name" value="Ald_DH/histidinol_DH"/>
</dbReference>
<dbReference type="EMBL" id="CH916370">
    <property type="protein sequence ID" value="EDW00119.1"/>
    <property type="molecule type" value="Genomic_DNA"/>
</dbReference>
<dbReference type="InterPro" id="IPR009961">
    <property type="entry name" value="DUF1487"/>
</dbReference>
<reference evidence="1 2" key="1">
    <citation type="journal article" date="2007" name="Nature">
        <title>Evolution of genes and genomes on the Drosophila phylogeny.</title>
        <authorList>
            <consortium name="Drosophila 12 Genomes Consortium"/>
            <person name="Clark A.G."/>
            <person name="Eisen M.B."/>
            <person name="Smith D.R."/>
            <person name="Bergman C.M."/>
            <person name="Oliver B."/>
            <person name="Markow T.A."/>
            <person name="Kaufman T.C."/>
            <person name="Kellis M."/>
            <person name="Gelbart W."/>
            <person name="Iyer V.N."/>
            <person name="Pollard D.A."/>
            <person name="Sackton T.B."/>
            <person name="Larracuente A.M."/>
            <person name="Singh N.D."/>
            <person name="Abad J.P."/>
            <person name="Abt D.N."/>
            <person name="Adryan B."/>
            <person name="Aguade M."/>
            <person name="Akashi H."/>
            <person name="Anderson W.W."/>
            <person name="Aquadro C.F."/>
            <person name="Ardell D.H."/>
            <person name="Arguello R."/>
            <person name="Artieri C.G."/>
            <person name="Barbash D.A."/>
            <person name="Barker D."/>
            <person name="Barsanti P."/>
            <person name="Batterham P."/>
            <person name="Batzoglou S."/>
            <person name="Begun D."/>
            <person name="Bhutkar A."/>
            <person name="Blanco E."/>
            <person name="Bosak S.A."/>
            <person name="Bradley R.K."/>
            <person name="Brand A.D."/>
            <person name="Brent M.R."/>
            <person name="Brooks A.N."/>
            <person name="Brown R.H."/>
            <person name="Butlin R.K."/>
            <person name="Caggese C."/>
            <person name="Calvi B.R."/>
            <person name="Bernardo de Carvalho A."/>
            <person name="Caspi A."/>
            <person name="Castrezana S."/>
            <person name="Celniker S.E."/>
            <person name="Chang J.L."/>
            <person name="Chapple C."/>
            <person name="Chatterji S."/>
            <person name="Chinwalla A."/>
            <person name="Civetta A."/>
            <person name="Clifton S.W."/>
            <person name="Comeron J.M."/>
            <person name="Costello J.C."/>
            <person name="Coyne J.A."/>
            <person name="Daub J."/>
            <person name="David R.G."/>
            <person name="Delcher A.L."/>
            <person name="Delehaunty K."/>
            <person name="Do C.B."/>
            <person name="Ebling H."/>
            <person name="Edwards K."/>
            <person name="Eickbush T."/>
            <person name="Evans J.D."/>
            <person name="Filipski A."/>
            <person name="Findeiss S."/>
            <person name="Freyhult E."/>
            <person name="Fulton L."/>
            <person name="Fulton R."/>
            <person name="Garcia A.C."/>
            <person name="Gardiner A."/>
            <person name="Garfield D.A."/>
            <person name="Garvin B.E."/>
            <person name="Gibson G."/>
            <person name="Gilbert D."/>
            <person name="Gnerre S."/>
            <person name="Godfrey J."/>
            <person name="Good R."/>
            <person name="Gotea V."/>
            <person name="Gravely B."/>
            <person name="Greenberg A.J."/>
            <person name="Griffiths-Jones S."/>
            <person name="Gross S."/>
            <person name="Guigo R."/>
            <person name="Gustafson E.A."/>
            <person name="Haerty W."/>
            <person name="Hahn M.W."/>
            <person name="Halligan D.L."/>
            <person name="Halpern A.L."/>
            <person name="Halter G.M."/>
            <person name="Han M.V."/>
            <person name="Heger A."/>
            <person name="Hillier L."/>
            <person name="Hinrichs A.S."/>
            <person name="Holmes I."/>
            <person name="Hoskins R.A."/>
            <person name="Hubisz M.J."/>
            <person name="Hultmark D."/>
            <person name="Huntley M.A."/>
            <person name="Jaffe D.B."/>
            <person name="Jagadeeshan S."/>
            <person name="Jeck W.R."/>
            <person name="Johnson J."/>
            <person name="Jones C.D."/>
            <person name="Jordan W.C."/>
            <person name="Karpen G.H."/>
            <person name="Kataoka E."/>
            <person name="Keightley P.D."/>
            <person name="Kheradpour P."/>
            <person name="Kirkness E.F."/>
            <person name="Koerich L.B."/>
            <person name="Kristiansen K."/>
            <person name="Kudrna D."/>
            <person name="Kulathinal R.J."/>
            <person name="Kumar S."/>
            <person name="Kwok R."/>
            <person name="Lander E."/>
            <person name="Langley C.H."/>
            <person name="Lapoint R."/>
            <person name="Lazzaro B.P."/>
            <person name="Lee S.J."/>
            <person name="Levesque L."/>
            <person name="Li R."/>
            <person name="Lin C.F."/>
            <person name="Lin M.F."/>
            <person name="Lindblad-Toh K."/>
            <person name="Llopart A."/>
            <person name="Long M."/>
            <person name="Low L."/>
            <person name="Lozovsky E."/>
            <person name="Lu J."/>
            <person name="Luo M."/>
            <person name="Machado C.A."/>
            <person name="Makalowski W."/>
            <person name="Marzo M."/>
            <person name="Matsuda M."/>
            <person name="Matzkin L."/>
            <person name="McAllister B."/>
            <person name="McBride C.S."/>
            <person name="McKernan B."/>
            <person name="McKernan K."/>
            <person name="Mendez-Lago M."/>
            <person name="Minx P."/>
            <person name="Mollenhauer M.U."/>
            <person name="Montooth K."/>
            <person name="Mount S.M."/>
            <person name="Mu X."/>
            <person name="Myers E."/>
            <person name="Negre B."/>
            <person name="Newfeld S."/>
            <person name="Nielsen R."/>
            <person name="Noor M.A."/>
            <person name="O'Grady P."/>
            <person name="Pachter L."/>
            <person name="Papaceit M."/>
            <person name="Parisi M.J."/>
            <person name="Parisi M."/>
            <person name="Parts L."/>
            <person name="Pedersen J.S."/>
            <person name="Pesole G."/>
            <person name="Phillippy A.M."/>
            <person name="Ponting C.P."/>
            <person name="Pop M."/>
            <person name="Porcelli D."/>
            <person name="Powell J.R."/>
            <person name="Prohaska S."/>
            <person name="Pruitt K."/>
            <person name="Puig M."/>
            <person name="Quesneville H."/>
            <person name="Ram K.R."/>
            <person name="Rand D."/>
            <person name="Rasmussen M.D."/>
            <person name="Reed L.K."/>
            <person name="Reenan R."/>
            <person name="Reily A."/>
            <person name="Remington K.A."/>
            <person name="Rieger T.T."/>
            <person name="Ritchie M.G."/>
            <person name="Robin C."/>
            <person name="Rogers Y.H."/>
            <person name="Rohde C."/>
            <person name="Rozas J."/>
            <person name="Rubenfield M.J."/>
            <person name="Ruiz A."/>
            <person name="Russo S."/>
            <person name="Salzberg S.L."/>
            <person name="Sanchez-Gracia A."/>
            <person name="Saranga D.J."/>
            <person name="Sato H."/>
            <person name="Schaeffer S.W."/>
            <person name="Schatz M.C."/>
            <person name="Schlenke T."/>
            <person name="Schwartz R."/>
            <person name="Segarra C."/>
            <person name="Singh R.S."/>
            <person name="Sirot L."/>
            <person name="Sirota M."/>
            <person name="Sisneros N.B."/>
            <person name="Smith C.D."/>
            <person name="Smith T.F."/>
            <person name="Spieth J."/>
            <person name="Stage D.E."/>
            <person name="Stark A."/>
            <person name="Stephan W."/>
            <person name="Strausberg R.L."/>
            <person name="Strempel S."/>
            <person name="Sturgill D."/>
            <person name="Sutton G."/>
            <person name="Sutton G.G."/>
            <person name="Tao W."/>
            <person name="Teichmann S."/>
            <person name="Tobari Y.N."/>
            <person name="Tomimura Y."/>
            <person name="Tsolas J.M."/>
            <person name="Valente V.L."/>
            <person name="Venter E."/>
            <person name="Venter J.C."/>
            <person name="Vicario S."/>
            <person name="Vieira F.G."/>
            <person name="Vilella A.J."/>
            <person name="Villasante A."/>
            <person name="Walenz B."/>
            <person name="Wang J."/>
            <person name="Wasserman M."/>
            <person name="Watts T."/>
            <person name="Wilson D."/>
            <person name="Wilson R.K."/>
            <person name="Wing R.A."/>
            <person name="Wolfner M.F."/>
            <person name="Wong A."/>
            <person name="Wong G.K."/>
            <person name="Wu C.I."/>
            <person name="Wu G."/>
            <person name="Yamamoto D."/>
            <person name="Yang H.P."/>
            <person name="Yang S.P."/>
            <person name="Yorke J.A."/>
            <person name="Yoshida K."/>
            <person name="Zdobnov E."/>
            <person name="Zhang P."/>
            <person name="Zhang Y."/>
            <person name="Zimin A.V."/>
            <person name="Baldwin J."/>
            <person name="Abdouelleil A."/>
            <person name="Abdulkadir J."/>
            <person name="Abebe A."/>
            <person name="Abera B."/>
            <person name="Abreu J."/>
            <person name="Acer S.C."/>
            <person name="Aftuck L."/>
            <person name="Alexander A."/>
            <person name="An P."/>
            <person name="Anderson E."/>
            <person name="Anderson S."/>
            <person name="Arachi H."/>
            <person name="Azer M."/>
            <person name="Bachantsang P."/>
            <person name="Barry A."/>
            <person name="Bayul T."/>
            <person name="Berlin A."/>
            <person name="Bessette D."/>
            <person name="Bloom T."/>
            <person name="Blye J."/>
            <person name="Boguslavskiy L."/>
            <person name="Bonnet C."/>
            <person name="Boukhgalter B."/>
            <person name="Bourzgui I."/>
            <person name="Brown A."/>
            <person name="Cahill P."/>
            <person name="Channer S."/>
            <person name="Cheshatsang Y."/>
            <person name="Chuda L."/>
            <person name="Citroen M."/>
            <person name="Collymore A."/>
            <person name="Cooke P."/>
            <person name="Costello M."/>
            <person name="D'Aco K."/>
            <person name="Daza R."/>
            <person name="De Haan G."/>
            <person name="DeGray S."/>
            <person name="DeMaso C."/>
            <person name="Dhargay N."/>
            <person name="Dooley K."/>
            <person name="Dooley E."/>
            <person name="Doricent M."/>
            <person name="Dorje P."/>
            <person name="Dorjee K."/>
            <person name="Dupes A."/>
            <person name="Elong R."/>
            <person name="Falk J."/>
            <person name="Farina A."/>
            <person name="Faro S."/>
            <person name="Ferguson D."/>
            <person name="Fisher S."/>
            <person name="Foley C.D."/>
            <person name="Franke A."/>
            <person name="Friedrich D."/>
            <person name="Gadbois L."/>
            <person name="Gearin G."/>
            <person name="Gearin C.R."/>
            <person name="Giannoukos G."/>
            <person name="Goode T."/>
            <person name="Graham J."/>
            <person name="Grandbois E."/>
            <person name="Grewal S."/>
            <person name="Gyaltsen K."/>
            <person name="Hafez N."/>
            <person name="Hagos B."/>
            <person name="Hall J."/>
            <person name="Henson C."/>
            <person name="Hollinger A."/>
            <person name="Honan T."/>
            <person name="Huard M.D."/>
            <person name="Hughes L."/>
            <person name="Hurhula B."/>
            <person name="Husby M.E."/>
            <person name="Kamat A."/>
            <person name="Kanga B."/>
            <person name="Kashin S."/>
            <person name="Khazanovich D."/>
            <person name="Kisner P."/>
            <person name="Lance K."/>
            <person name="Lara M."/>
            <person name="Lee W."/>
            <person name="Lennon N."/>
            <person name="Letendre F."/>
            <person name="LeVine R."/>
            <person name="Lipovsky A."/>
            <person name="Liu X."/>
            <person name="Liu J."/>
            <person name="Liu S."/>
            <person name="Lokyitsang T."/>
            <person name="Lokyitsang Y."/>
            <person name="Lubonja R."/>
            <person name="Lui A."/>
            <person name="MacDonald P."/>
            <person name="Magnisalis V."/>
            <person name="Maru K."/>
            <person name="Matthews C."/>
            <person name="McCusker W."/>
            <person name="McDonough S."/>
            <person name="Mehta T."/>
            <person name="Meldrim J."/>
            <person name="Meneus L."/>
            <person name="Mihai O."/>
            <person name="Mihalev A."/>
            <person name="Mihova T."/>
            <person name="Mittelman R."/>
            <person name="Mlenga V."/>
            <person name="Montmayeur A."/>
            <person name="Mulrain L."/>
            <person name="Navidi A."/>
            <person name="Naylor J."/>
            <person name="Negash T."/>
            <person name="Nguyen T."/>
            <person name="Nguyen N."/>
            <person name="Nicol R."/>
            <person name="Norbu C."/>
            <person name="Norbu N."/>
            <person name="Novod N."/>
            <person name="O'Neill B."/>
            <person name="Osman S."/>
            <person name="Markiewicz E."/>
            <person name="Oyono O.L."/>
            <person name="Patti C."/>
            <person name="Phunkhang P."/>
            <person name="Pierre F."/>
            <person name="Priest M."/>
            <person name="Raghuraman S."/>
            <person name="Rege F."/>
            <person name="Reyes R."/>
            <person name="Rise C."/>
            <person name="Rogov P."/>
            <person name="Ross K."/>
            <person name="Ryan E."/>
            <person name="Settipalli S."/>
            <person name="Shea T."/>
            <person name="Sherpa N."/>
            <person name="Shi L."/>
            <person name="Shih D."/>
            <person name="Sparrow T."/>
            <person name="Spaulding J."/>
            <person name="Stalker J."/>
            <person name="Stange-Thomann N."/>
            <person name="Stavropoulos S."/>
            <person name="Stone C."/>
            <person name="Strader C."/>
            <person name="Tesfaye S."/>
            <person name="Thomson T."/>
            <person name="Thoulutsang Y."/>
            <person name="Thoulutsang D."/>
            <person name="Topham K."/>
            <person name="Topping I."/>
            <person name="Tsamla T."/>
            <person name="Vassiliev H."/>
            <person name="Vo A."/>
            <person name="Wangchuk T."/>
            <person name="Wangdi T."/>
            <person name="Weiand M."/>
            <person name="Wilkinson J."/>
            <person name="Wilson A."/>
            <person name="Yadav S."/>
            <person name="Young G."/>
            <person name="Yu Q."/>
            <person name="Zembek L."/>
            <person name="Zhong D."/>
            <person name="Zimmer A."/>
            <person name="Zwirko Z."/>
            <person name="Jaffe D.B."/>
            <person name="Alvarez P."/>
            <person name="Brockman W."/>
            <person name="Butler J."/>
            <person name="Chin C."/>
            <person name="Gnerre S."/>
            <person name="Grabherr M."/>
            <person name="Kleber M."/>
            <person name="Mauceli E."/>
            <person name="MacCallum I."/>
        </authorList>
    </citation>
    <scope>NUCLEOTIDE SEQUENCE [LARGE SCALE GENOMIC DNA]</scope>
    <source>
        <strain evidence="2">Tucson 15287-2541.00</strain>
    </source>
</reference>
<dbReference type="PhylomeDB" id="B4JKL6"/>
<dbReference type="Proteomes" id="UP000001070">
    <property type="component" value="Unassembled WGS sequence"/>
</dbReference>
<dbReference type="PANTHER" id="PTHR21644:SF0">
    <property type="entry name" value="AT02555P-RELATED"/>
    <property type="match status" value="1"/>
</dbReference>
<dbReference type="Gene3D" id="3.40.309.10">
    <property type="entry name" value="Aldehyde Dehydrogenase, Chain A, domain 2"/>
    <property type="match status" value="1"/>
</dbReference>
<dbReference type="InterPro" id="IPR016163">
    <property type="entry name" value="Ald_DH_C"/>
</dbReference>
<protein>
    <submittedName>
        <fullName evidence="1">GH12691</fullName>
    </submittedName>
</protein>
<sequence length="274" mass="30375">MSDNLTKEQPANLTKYPMSQTPLITYDMVNKLQCVLSPSANVIQVPISVGDAEPKAKWDSPCLMMIFDGGDLNSAMHHLLASLRNPFAPNAVATLLIQENVRGPFLEQLVEQMTQVDPSVHQHPNYLRTLRKLQQFSAETIVANPHRVPSNATPILVSDLTHNFLGEDGPTGVITMHTFRTPKEATQVNLKETLAYGSVSIWNEKTASAYEMCQLLKNNIFMINCYNVDLGPIKAAFDAGQNDARIVKGYHYESVICGQMRKIIVFAVGTIFAN</sequence>
<evidence type="ECO:0000313" key="1">
    <source>
        <dbReference type="EMBL" id="EDW00119.1"/>
    </source>
</evidence>
<dbReference type="OrthoDB" id="310895at2759"/>
<proteinExistence type="predicted"/>
<dbReference type="AlphaFoldDB" id="B4JKL6"/>
<dbReference type="PANTHER" id="PTHR21644">
    <property type="entry name" value="AT02555P-RELATED"/>
    <property type="match status" value="1"/>
</dbReference>
<dbReference type="HOGENOM" id="CLU_072169_0_0_1"/>
<dbReference type="eggNOG" id="KOG2450">
    <property type="taxonomic scope" value="Eukaryota"/>
</dbReference>
<dbReference type="OMA" id="ASAYEMC"/>
<name>B4JKL6_DROGR</name>